<dbReference type="InterPro" id="IPR029001">
    <property type="entry name" value="ITPase-like_fam"/>
</dbReference>
<comment type="catalytic activity">
    <reaction evidence="4">
        <text>a ribonucleoside 5'-triphosphate + H2O = a ribonucleoside 5'-phosphate + diphosphate + H(+)</text>
        <dbReference type="Rhea" id="RHEA:23996"/>
        <dbReference type="ChEBI" id="CHEBI:15377"/>
        <dbReference type="ChEBI" id="CHEBI:15378"/>
        <dbReference type="ChEBI" id="CHEBI:33019"/>
        <dbReference type="ChEBI" id="CHEBI:58043"/>
        <dbReference type="ChEBI" id="CHEBI:61557"/>
        <dbReference type="EC" id="3.6.1.9"/>
    </reaction>
</comment>
<dbReference type="OrthoDB" id="9813962at2"/>
<evidence type="ECO:0000313" key="6">
    <source>
        <dbReference type="Proteomes" id="UP000197065"/>
    </source>
</evidence>
<dbReference type="GO" id="GO:0047429">
    <property type="term" value="F:nucleoside triphosphate diphosphatase activity"/>
    <property type="evidence" value="ECO:0007669"/>
    <property type="project" value="UniProtKB-EC"/>
</dbReference>
<evidence type="ECO:0000256" key="3">
    <source>
        <dbReference type="ARBA" id="ARBA00023080"/>
    </source>
</evidence>
<comment type="subcellular location">
    <subcellularLocation>
        <location evidence="4">Cytoplasm</location>
    </subcellularLocation>
</comment>
<dbReference type="SUPFAM" id="SSF52972">
    <property type="entry name" value="ITPase-like"/>
    <property type="match status" value="1"/>
</dbReference>
<name>A0A212QST2_9PROT</name>
<keyword evidence="6" id="KW-1185">Reference proteome</keyword>
<organism evidence="5 6">
    <name type="scientific">Arboricoccus pini</name>
    <dbReference type="NCBI Taxonomy" id="1963835"/>
    <lineage>
        <taxon>Bacteria</taxon>
        <taxon>Pseudomonadati</taxon>
        <taxon>Pseudomonadota</taxon>
        <taxon>Alphaproteobacteria</taxon>
        <taxon>Geminicoccales</taxon>
        <taxon>Geminicoccaceae</taxon>
        <taxon>Arboricoccus</taxon>
    </lineage>
</organism>
<dbReference type="Gene3D" id="3.90.950.10">
    <property type="match status" value="1"/>
</dbReference>
<comment type="cofactor">
    <cofactor evidence="1 4">
        <name>a divalent metal cation</name>
        <dbReference type="ChEBI" id="CHEBI:60240"/>
    </cofactor>
</comment>
<dbReference type="HAMAP" id="MF_00528">
    <property type="entry name" value="Maf"/>
    <property type="match status" value="1"/>
</dbReference>
<gene>
    <name evidence="5" type="ORF">SAMN07250955_103166</name>
</gene>
<keyword evidence="2 4" id="KW-0378">Hydrolase</keyword>
<dbReference type="CDD" id="cd00555">
    <property type="entry name" value="Maf"/>
    <property type="match status" value="1"/>
</dbReference>
<dbReference type="AlphaFoldDB" id="A0A212QST2"/>
<dbReference type="Proteomes" id="UP000197065">
    <property type="component" value="Unassembled WGS sequence"/>
</dbReference>
<dbReference type="GO" id="GO:0005737">
    <property type="term" value="C:cytoplasm"/>
    <property type="evidence" value="ECO:0007669"/>
    <property type="project" value="UniProtKB-SubCell"/>
</dbReference>
<dbReference type="EC" id="3.6.1.9" evidence="4"/>
<evidence type="ECO:0000256" key="1">
    <source>
        <dbReference type="ARBA" id="ARBA00001968"/>
    </source>
</evidence>
<dbReference type="Pfam" id="PF02545">
    <property type="entry name" value="Maf"/>
    <property type="match status" value="1"/>
</dbReference>
<comment type="caution">
    <text evidence="4">Lacks conserved residue(s) required for the propagation of feature annotation.</text>
</comment>
<dbReference type="PANTHER" id="PTHR43213">
    <property type="entry name" value="BIFUNCTIONAL DTTP/UTP PYROPHOSPHATASE/METHYLTRANSFERASE PROTEIN-RELATED"/>
    <property type="match status" value="1"/>
</dbReference>
<dbReference type="InterPro" id="IPR003697">
    <property type="entry name" value="Maf-like"/>
</dbReference>
<comment type="function">
    <text evidence="4">Nucleoside triphosphate pyrophosphatase. May have a dual role in cell division arrest and in preventing the incorporation of modified nucleotides into cellular nucleic acids.</text>
</comment>
<dbReference type="GO" id="GO:0009117">
    <property type="term" value="P:nucleotide metabolic process"/>
    <property type="evidence" value="ECO:0007669"/>
    <property type="project" value="UniProtKB-KW"/>
</dbReference>
<dbReference type="EMBL" id="FYEH01000003">
    <property type="protein sequence ID" value="SNB62684.1"/>
    <property type="molecule type" value="Genomic_DNA"/>
</dbReference>
<proteinExistence type="inferred from homology"/>
<comment type="similarity">
    <text evidence="4">Belongs to the Maf family.</text>
</comment>
<sequence>MSAANSPPVILASGSITRAALLRAAGIELAVQPPLVDEVAAREALAEEGANARDAATALAELKAAQVSRTALGGSLVLAADQILDVGGSWIGKASDRFEARQHLQLLRGRAHQLWSAAVLYRDGTRIWHAAEVATLHMRAFSNEWLETYLEAAGDAILQSVGCYQIEGLGSQMMTRMEGSYFAILGLPLLPLLQALRDHDILGR</sequence>
<keyword evidence="3 4" id="KW-0546">Nucleotide metabolism</keyword>
<protein>
    <recommendedName>
        <fullName evidence="4">Nucleoside triphosphate pyrophosphatase</fullName>
        <ecNumber evidence="4">3.6.1.9</ecNumber>
    </recommendedName>
    <alternativeName>
        <fullName evidence="4">Nucleotide pyrophosphatase</fullName>
        <shortName evidence="4">Nucleotide PPase</shortName>
    </alternativeName>
</protein>
<dbReference type="RefSeq" id="WP_088560403.1">
    <property type="nucleotide sequence ID" value="NZ_FYEH01000003.1"/>
</dbReference>
<comment type="catalytic activity">
    <reaction evidence="4">
        <text>a 2'-deoxyribonucleoside 5'-triphosphate + H2O = a 2'-deoxyribonucleoside 5'-phosphate + diphosphate + H(+)</text>
        <dbReference type="Rhea" id="RHEA:44644"/>
        <dbReference type="ChEBI" id="CHEBI:15377"/>
        <dbReference type="ChEBI" id="CHEBI:15378"/>
        <dbReference type="ChEBI" id="CHEBI:33019"/>
        <dbReference type="ChEBI" id="CHEBI:61560"/>
        <dbReference type="ChEBI" id="CHEBI:65317"/>
        <dbReference type="EC" id="3.6.1.9"/>
    </reaction>
</comment>
<evidence type="ECO:0000256" key="4">
    <source>
        <dbReference type="HAMAP-Rule" id="MF_00528"/>
    </source>
</evidence>
<reference evidence="5 6" key="1">
    <citation type="submission" date="2017-06" db="EMBL/GenBank/DDBJ databases">
        <authorList>
            <person name="Kim H.J."/>
            <person name="Triplett B.A."/>
        </authorList>
    </citation>
    <scope>NUCLEOTIDE SEQUENCE [LARGE SCALE GENOMIC DNA]</scope>
    <source>
        <strain evidence="5 6">B29T1</strain>
    </source>
</reference>
<dbReference type="PIRSF" id="PIRSF006305">
    <property type="entry name" value="Maf"/>
    <property type="match status" value="1"/>
</dbReference>
<evidence type="ECO:0000313" key="5">
    <source>
        <dbReference type="EMBL" id="SNB62684.1"/>
    </source>
</evidence>
<keyword evidence="4" id="KW-0963">Cytoplasm</keyword>
<feature type="active site" description="Proton acceptor" evidence="4">
    <location>
        <position position="81"/>
    </location>
</feature>
<dbReference type="PANTHER" id="PTHR43213:SF5">
    <property type="entry name" value="BIFUNCTIONAL DTTP_UTP PYROPHOSPHATASE_METHYLTRANSFERASE PROTEIN-RELATED"/>
    <property type="match status" value="1"/>
</dbReference>
<accession>A0A212QST2</accession>
<evidence type="ECO:0000256" key="2">
    <source>
        <dbReference type="ARBA" id="ARBA00022801"/>
    </source>
</evidence>